<dbReference type="PANTHER" id="PTHR46190:SF1">
    <property type="entry name" value="SI:CH211-201H21.5"/>
    <property type="match status" value="1"/>
</dbReference>
<dbReference type="PANTHER" id="PTHR46190">
    <property type="entry name" value="SI:CH211-201H21.5-RELATED"/>
    <property type="match status" value="1"/>
</dbReference>
<dbReference type="OrthoDB" id="9797882at2"/>
<evidence type="ECO:0000313" key="2">
    <source>
        <dbReference type="EMBL" id="PVE47491.1"/>
    </source>
</evidence>
<dbReference type="InterPro" id="IPR001910">
    <property type="entry name" value="Inosine/uridine_hydrolase_dom"/>
</dbReference>
<keyword evidence="2" id="KW-0378">Hydrolase</keyword>
<dbReference type="Proteomes" id="UP000244810">
    <property type="component" value="Unassembled WGS sequence"/>
</dbReference>
<protein>
    <submittedName>
        <fullName evidence="2">Nucleoside hydrolase</fullName>
    </submittedName>
</protein>
<dbReference type="Pfam" id="PF01156">
    <property type="entry name" value="IU_nuc_hydro"/>
    <property type="match status" value="1"/>
</dbReference>
<dbReference type="InterPro" id="IPR052775">
    <property type="entry name" value="IUN_hydrolase"/>
</dbReference>
<proteinExistence type="predicted"/>
<reference evidence="2 3" key="1">
    <citation type="journal article" date="2011" name="Syst. Appl. Microbiol.">
        <title>Defluviimonas denitrificans gen. nov., sp. nov., and Pararhodobacter aggregans gen. nov., sp. nov., non-phototrophic Rhodobacteraceae from the biofilter of a marine aquaculture.</title>
        <authorList>
            <person name="Foesel B.U."/>
            <person name="Drake H.L."/>
            <person name="Schramm A."/>
        </authorList>
    </citation>
    <scope>NUCLEOTIDE SEQUENCE [LARGE SCALE GENOMIC DNA]</scope>
    <source>
        <strain evidence="2 3">D1-19</strain>
    </source>
</reference>
<sequence length="313" mass="32010">MRNRLILDTDGGVDDAQALLMLIAAGHVPDAVTTVFGNVDLDTATGNILSVLAHGGVPEVPVHKGAAAALINPPIAAREIHGEDGLGGAPRPATLPEPAGEDAVGFLIAELRAAIAGGRKVDLMMIGPLTNLALVLRQAPECAAGVGRLVIMGGTIDGRGNVTPAAEFNIYADPEAAQIVLTAGLDCTLVPWEACADNRMPGDQVAALFAGLPDGDLARFSAALSAHAMRVIKGFTGKEYFRFVDPLAAAVLIDPGIVTDSLKASLAVSLAPGLTRGMVVVDPSGRLGTPPVTLVRRCDLARVIALYSASVSA</sequence>
<dbReference type="EMBL" id="QDDR01000005">
    <property type="protein sequence ID" value="PVE47491.1"/>
    <property type="molecule type" value="Genomic_DNA"/>
</dbReference>
<dbReference type="Gene3D" id="3.90.245.10">
    <property type="entry name" value="Ribonucleoside hydrolase-like"/>
    <property type="match status" value="1"/>
</dbReference>
<dbReference type="InterPro" id="IPR036452">
    <property type="entry name" value="Ribo_hydro-like"/>
</dbReference>
<evidence type="ECO:0000259" key="1">
    <source>
        <dbReference type="Pfam" id="PF01156"/>
    </source>
</evidence>
<dbReference type="GO" id="GO:0016799">
    <property type="term" value="F:hydrolase activity, hydrolyzing N-glycosyl compounds"/>
    <property type="evidence" value="ECO:0007669"/>
    <property type="project" value="InterPro"/>
</dbReference>
<dbReference type="SUPFAM" id="SSF53590">
    <property type="entry name" value="Nucleoside hydrolase"/>
    <property type="match status" value="1"/>
</dbReference>
<keyword evidence="3" id="KW-1185">Reference proteome</keyword>
<feature type="domain" description="Inosine/uridine-preferring nucleoside hydrolase" evidence="1">
    <location>
        <begin position="5"/>
        <end position="303"/>
    </location>
</feature>
<organism evidence="2 3">
    <name type="scientific">Pararhodobacter aggregans</name>
    <dbReference type="NCBI Taxonomy" id="404875"/>
    <lineage>
        <taxon>Bacteria</taxon>
        <taxon>Pseudomonadati</taxon>
        <taxon>Pseudomonadota</taxon>
        <taxon>Alphaproteobacteria</taxon>
        <taxon>Rhodobacterales</taxon>
        <taxon>Paracoccaceae</taxon>
        <taxon>Pararhodobacter</taxon>
    </lineage>
</organism>
<accession>A0A2T7USC8</accession>
<evidence type="ECO:0000313" key="3">
    <source>
        <dbReference type="Proteomes" id="UP000244810"/>
    </source>
</evidence>
<gene>
    <name evidence="2" type="ORF">DDE23_11670</name>
</gene>
<name>A0A2T7USC8_9RHOB</name>
<dbReference type="AlphaFoldDB" id="A0A2T7USC8"/>
<comment type="caution">
    <text evidence="2">The sequence shown here is derived from an EMBL/GenBank/DDBJ whole genome shotgun (WGS) entry which is preliminary data.</text>
</comment>
<dbReference type="RefSeq" id="WP_107753928.1">
    <property type="nucleotide sequence ID" value="NZ_QBKF01000011.1"/>
</dbReference>